<dbReference type="SUPFAM" id="SSF51735">
    <property type="entry name" value="NAD(P)-binding Rossmann-fold domains"/>
    <property type="match status" value="1"/>
</dbReference>
<evidence type="ECO:0000256" key="3">
    <source>
        <dbReference type="ARBA" id="ARBA00022692"/>
    </source>
</evidence>
<keyword evidence="3" id="KW-0812">Transmembrane</keyword>
<dbReference type="GO" id="GO:0042732">
    <property type="term" value="P:D-xylose metabolic process"/>
    <property type="evidence" value="ECO:0007669"/>
    <property type="project" value="InterPro"/>
</dbReference>
<dbReference type="FunFam" id="3.40.50.720:FF:000065">
    <property type="entry name" value="UDP-glucuronic acid decarboxylase 1"/>
    <property type="match status" value="1"/>
</dbReference>
<keyword evidence="8" id="KW-0333">Golgi apparatus</keyword>
<protein>
    <recommendedName>
        <fullName evidence="13">NAD-dependent epimerase/dehydratase domain-containing protein</fullName>
    </recommendedName>
</protein>
<keyword evidence="5" id="KW-0735">Signal-anchor</keyword>
<evidence type="ECO:0000256" key="9">
    <source>
        <dbReference type="ARBA" id="ARBA00023136"/>
    </source>
</evidence>
<dbReference type="PANTHER" id="PTHR43078">
    <property type="entry name" value="UDP-GLUCURONIC ACID DECARBOXYLASE-RELATED"/>
    <property type="match status" value="1"/>
</dbReference>
<dbReference type="InterPro" id="IPR001509">
    <property type="entry name" value="Epimerase_deHydtase"/>
</dbReference>
<evidence type="ECO:0000256" key="2">
    <source>
        <dbReference type="ARBA" id="ARBA00004323"/>
    </source>
</evidence>
<dbReference type="Gene3D" id="3.40.50.2000">
    <property type="entry name" value="Glycogen Phosphorylase B"/>
    <property type="match status" value="1"/>
</dbReference>
<organism evidence="14 15">
    <name type="scientific">Candidatus Lloydbacteria bacterium RIFCSPHIGHO2_02_FULL_50_13</name>
    <dbReference type="NCBI Taxonomy" id="1798661"/>
    <lineage>
        <taxon>Bacteria</taxon>
        <taxon>Candidatus Lloydiibacteriota</taxon>
    </lineage>
</organism>
<evidence type="ECO:0000256" key="5">
    <source>
        <dbReference type="ARBA" id="ARBA00022968"/>
    </source>
</evidence>
<keyword evidence="10" id="KW-0325">Glycoprotein</keyword>
<evidence type="ECO:0000256" key="1">
    <source>
        <dbReference type="ARBA" id="ARBA00001911"/>
    </source>
</evidence>
<dbReference type="AlphaFoldDB" id="A0A1G2D1V5"/>
<comment type="subcellular location">
    <subcellularLocation>
        <location evidence="2">Golgi apparatus membrane</location>
        <topology evidence="2">Single-pass type II membrane protein</topology>
    </subcellularLocation>
    <subcellularLocation>
        <location evidence="12">Golgi apparatus</location>
        <location evidence="12">Golgi stack membrane</location>
    </subcellularLocation>
</comment>
<keyword evidence="11" id="KW-0456">Lyase</keyword>
<dbReference type="InterPro" id="IPR044516">
    <property type="entry name" value="UXS-like"/>
</dbReference>
<keyword evidence="6" id="KW-1133">Transmembrane helix</keyword>
<accession>A0A1G2D1V5</accession>
<dbReference type="STRING" id="1798661.A3D65_03720"/>
<evidence type="ECO:0000313" key="14">
    <source>
        <dbReference type="EMBL" id="OGZ07615.1"/>
    </source>
</evidence>
<sequence>MGNRNKKKTILIAGGAGFIGSHLVVKYLGEGHRVICLDNLQTTWKPKNIERFFSHPNFCFIRQDIIEPIRLRERVDWVFNCACAGSYTSYQFNPVHTVKTNTVGIINLLELARKDGARILQTSTSEIYGDPLETPQKETYHGNVNPLGPRACYDEGKRVAETLCMDYHREFGVDVKIVRIFNTYGPNMDPNDGRAVTNFVRNALTGKDLVLYGDGSQTRSFQYIDDLVAGLDLMMHKEGFVGPVNLGNPGEISMRELAEMIVRLTRSQSKIVHAESATDDPRRRSPDVALAGRELGWTPKVPLDQGLKKTIEYFLNTEWPEKKVLVFATTYYPDLGPAEEALFELSKLMPDTEFHIVTTKFRKGIPEIEEVGTDTVHRVGVGNWLDKYMLPLLGLLKAQKLKDEHQYRFVWSIMGSYSGMAALLFKLMNKETNLLMTLDDKELMHKGMKARLLSPIYRMVLGESDSIYVSNIALAEGAGLVKHAARLTANEGNTKSMVNKVRYTYSDLLNKQEKKLHRPK</sequence>
<dbReference type="GO" id="GO:0033320">
    <property type="term" value="P:UDP-D-xylose biosynthetic process"/>
    <property type="evidence" value="ECO:0007669"/>
    <property type="project" value="UniProtKB-UniPathway"/>
</dbReference>
<evidence type="ECO:0000259" key="13">
    <source>
        <dbReference type="Pfam" id="PF01370"/>
    </source>
</evidence>
<feature type="domain" description="NAD-dependent epimerase/dehydratase" evidence="13">
    <location>
        <begin position="10"/>
        <end position="237"/>
    </location>
</feature>
<dbReference type="UniPathway" id="UPA00796">
    <property type="reaction ID" value="UER00771"/>
</dbReference>
<proteinExistence type="predicted"/>
<dbReference type="EMBL" id="MHLL01000055">
    <property type="protein sequence ID" value="OGZ07615.1"/>
    <property type="molecule type" value="Genomic_DNA"/>
</dbReference>
<dbReference type="CDD" id="cd05230">
    <property type="entry name" value="UGD_SDR_e"/>
    <property type="match status" value="1"/>
</dbReference>
<evidence type="ECO:0000256" key="7">
    <source>
        <dbReference type="ARBA" id="ARBA00023027"/>
    </source>
</evidence>
<evidence type="ECO:0000256" key="12">
    <source>
        <dbReference type="ARBA" id="ARBA00037859"/>
    </source>
</evidence>
<comment type="caution">
    <text evidence="14">The sequence shown here is derived from an EMBL/GenBank/DDBJ whole genome shotgun (WGS) entry which is preliminary data.</text>
</comment>
<evidence type="ECO:0000256" key="11">
    <source>
        <dbReference type="ARBA" id="ARBA00023239"/>
    </source>
</evidence>
<gene>
    <name evidence="14" type="ORF">A3D65_03720</name>
</gene>
<evidence type="ECO:0000313" key="15">
    <source>
        <dbReference type="Proteomes" id="UP000177996"/>
    </source>
</evidence>
<dbReference type="InterPro" id="IPR036291">
    <property type="entry name" value="NAD(P)-bd_dom_sf"/>
</dbReference>
<dbReference type="GO" id="GO:0005737">
    <property type="term" value="C:cytoplasm"/>
    <property type="evidence" value="ECO:0007669"/>
    <property type="project" value="TreeGrafter"/>
</dbReference>
<name>A0A1G2D1V5_9BACT</name>
<keyword evidence="7" id="KW-0520">NAD</keyword>
<evidence type="ECO:0000256" key="10">
    <source>
        <dbReference type="ARBA" id="ARBA00023180"/>
    </source>
</evidence>
<dbReference type="Gene3D" id="3.40.50.720">
    <property type="entry name" value="NAD(P)-binding Rossmann-like Domain"/>
    <property type="match status" value="1"/>
</dbReference>
<comment type="cofactor">
    <cofactor evidence="1">
        <name>NAD(+)</name>
        <dbReference type="ChEBI" id="CHEBI:57540"/>
    </cofactor>
</comment>
<reference evidence="14 15" key="1">
    <citation type="journal article" date="2016" name="Nat. Commun.">
        <title>Thousands of microbial genomes shed light on interconnected biogeochemical processes in an aquifer system.</title>
        <authorList>
            <person name="Anantharaman K."/>
            <person name="Brown C.T."/>
            <person name="Hug L.A."/>
            <person name="Sharon I."/>
            <person name="Castelle C.J."/>
            <person name="Probst A.J."/>
            <person name="Thomas B.C."/>
            <person name="Singh A."/>
            <person name="Wilkins M.J."/>
            <person name="Karaoz U."/>
            <person name="Brodie E.L."/>
            <person name="Williams K.H."/>
            <person name="Hubbard S.S."/>
            <person name="Banfield J.F."/>
        </authorList>
    </citation>
    <scope>NUCLEOTIDE SEQUENCE [LARGE SCALE GENOMIC DNA]</scope>
</reference>
<dbReference type="GO" id="GO:0070403">
    <property type="term" value="F:NAD+ binding"/>
    <property type="evidence" value="ECO:0007669"/>
    <property type="project" value="InterPro"/>
</dbReference>
<dbReference type="Pfam" id="PF01370">
    <property type="entry name" value="Epimerase"/>
    <property type="match status" value="1"/>
</dbReference>
<keyword evidence="9" id="KW-0472">Membrane</keyword>
<dbReference type="PANTHER" id="PTHR43078:SF6">
    <property type="entry name" value="UDP-GLUCURONIC ACID DECARBOXYLASE 1"/>
    <property type="match status" value="1"/>
</dbReference>
<evidence type="ECO:0000256" key="6">
    <source>
        <dbReference type="ARBA" id="ARBA00022989"/>
    </source>
</evidence>
<evidence type="ECO:0000256" key="4">
    <source>
        <dbReference type="ARBA" id="ARBA00022793"/>
    </source>
</evidence>
<evidence type="ECO:0000256" key="8">
    <source>
        <dbReference type="ARBA" id="ARBA00023034"/>
    </source>
</evidence>
<keyword evidence="4" id="KW-0210">Decarboxylase</keyword>
<dbReference type="GO" id="GO:0048040">
    <property type="term" value="F:UDP-glucuronate decarboxylase activity"/>
    <property type="evidence" value="ECO:0007669"/>
    <property type="project" value="TreeGrafter"/>
</dbReference>
<dbReference type="Proteomes" id="UP000177996">
    <property type="component" value="Unassembled WGS sequence"/>
</dbReference>